<dbReference type="AlphaFoldDB" id="A0A1I7YVC0"/>
<accession>A0A1I7YVC0</accession>
<dbReference type="Proteomes" id="UP000095287">
    <property type="component" value="Unplaced"/>
</dbReference>
<name>A0A1I7YVC0_9BILA</name>
<dbReference type="WBParaSite" id="L893_g19888.t1">
    <property type="protein sequence ID" value="L893_g19888.t1"/>
    <property type="gene ID" value="L893_g19888"/>
</dbReference>
<sequence length="424" mass="48999">MDYLLYDLVEEIVCYLPRKDVEVISRVAARSQELKNWSAASEDQLENRFLLDVEATVEKWPDEKQPRLPGHLTSPKINLSARKILPDGSIEAWNFKQWRFAWIRNLRIGTTFFMASRVANDPGVLTDTEQAFRTVSLPIDPSAGGELVVSGRGFCHGMADCCSNILQVVSKDFARVRAVVPKRLVDDFPEDVLEFDAFNNFVVDYLESGPLLEDLLYENGCCAEKVWRAIALVFGRRRGTPLEIKLVNIGFLQSAIRRIVKHWWNSDGAFEKKKVMAQPLSSEVSAWLASQNSYNFMRKRKNVGYIAHRTKRSSLYITKESISVVEFRPWHTPVGYKWIDSVIKKWTKRNGRFVYDEEQQFYFYFNSKGAWSKLVKKYGPLRKKSERRIEYVRPVSIVIAHPSNAVLLEVIKKDLLFNIRVKTT</sequence>
<proteinExistence type="predicted"/>
<keyword evidence="1" id="KW-1185">Reference proteome</keyword>
<evidence type="ECO:0000313" key="2">
    <source>
        <dbReference type="WBParaSite" id="L893_g19888.t1"/>
    </source>
</evidence>
<evidence type="ECO:0000313" key="1">
    <source>
        <dbReference type="Proteomes" id="UP000095287"/>
    </source>
</evidence>
<protein>
    <submittedName>
        <fullName evidence="2">F-box domain-containing protein</fullName>
    </submittedName>
</protein>
<reference evidence="2" key="1">
    <citation type="submission" date="2016-11" db="UniProtKB">
        <authorList>
            <consortium name="WormBaseParasite"/>
        </authorList>
    </citation>
    <scope>IDENTIFICATION</scope>
</reference>
<organism evidence="1 2">
    <name type="scientific">Steinernema glaseri</name>
    <dbReference type="NCBI Taxonomy" id="37863"/>
    <lineage>
        <taxon>Eukaryota</taxon>
        <taxon>Metazoa</taxon>
        <taxon>Ecdysozoa</taxon>
        <taxon>Nematoda</taxon>
        <taxon>Chromadorea</taxon>
        <taxon>Rhabditida</taxon>
        <taxon>Tylenchina</taxon>
        <taxon>Panagrolaimomorpha</taxon>
        <taxon>Strongyloidoidea</taxon>
        <taxon>Steinernematidae</taxon>
        <taxon>Steinernema</taxon>
    </lineage>
</organism>